<gene>
    <name evidence="7" type="ORF">N7463_010376</name>
</gene>
<name>A0A9X0C1R8_9EURO</name>
<dbReference type="SMART" id="SM00066">
    <property type="entry name" value="GAL4"/>
    <property type="match status" value="1"/>
</dbReference>
<evidence type="ECO:0000256" key="5">
    <source>
        <dbReference type="SAM" id="MobiDB-lite"/>
    </source>
</evidence>
<evidence type="ECO:0000256" key="2">
    <source>
        <dbReference type="ARBA" id="ARBA00023125"/>
    </source>
</evidence>
<keyword evidence="1" id="KW-0805">Transcription regulation</keyword>
<keyword evidence="8" id="KW-1185">Reference proteome</keyword>
<dbReference type="AlphaFoldDB" id="A0A9X0C1R8"/>
<keyword evidence="3" id="KW-0804">Transcription</keyword>
<feature type="region of interest" description="Disordered" evidence="5">
    <location>
        <begin position="47"/>
        <end position="79"/>
    </location>
</feature>
<dbReference type="GO" id="GO:0000981">
    <property type="term" value="F:DNA-binding transcription factor activity, RNA polymerase II-specific"/>
    <property type="evidence" value="ECO:0007669"/>
    <property type="project" value="InterPro"/>
</dbReference>
<evidence type="ECO:0000256" key="3">
    <source>
        <dbReference type="ARBA" id="ARBA00023163"/>
    </source>
</evidence>
<dbReference type="OrthoDB" id="4898680at2759"/>
<accession>A0A9X0C1R8</accession>
<dbReference type="SUPFAM" id="SSF57701">
    <property type="entry name" value="Zn2/Cys6 DNA-binding domain"/>
    <property type="match status" value="1"/>
</dbReference>
<dbReference type="Proteomes" id="UP001149954">
    <property type="component" value="Unassembled WGS sequence"/>
</dbReference>
<reference evidence="7" key="2">
    <citation type="journal article" date="2023" name="IMA Fungus">
        <title>Comparative genomic study of the Penicillium genus elucidates a diverse pangenome and 15 lateral gene transfer events.</title>
        <authorList>
            <person name="Petersen C."/>
            <person name="Sorensen T."/>
            <person name="Nielsen M.R."/>
            <person name="Sondergaard T.E."/>
            <person name="Sorensen J.L."/>
            <person name="Fitzpatrick D.A."/>
            <person name="Frisvad J.C."/>
            <person name="Nielsen K.L."/>
        </authorList>
    </citation>
    <scope>NUCLEOTIDE SEQUENCE</scope>
    <source>
        <strain evidence="7">IBT 29495</strain>
    </source>
</reference>
<dbReference type="Gene3D" id="4.10.240.10">
    <property type="entry name" value="Zn(2)-C6 fungal-type DNA-binding domain"/>
    <property type="match status" value="1"/>
</dbReference>
<evidence type="ECO:0000313" key="8">
    <source>
        <dbReference type="Proteomes" id="UP001149954"/>
    </source>
</evidence>
<sequence>MASRLAACEACRKAKVACDHKRPACTRCASNDRAGICIYRTTPFKRRRVESSTSSQSPSRLPPAQPSFAPRNNPYPNPGFLGSSSHVAIFNEISPKTIMHRIPIILLRT</sequence>
<organism evidence="7 8">
    <name type="scientific">Penicillium fimorum</name>
    <dbReference type="NCBI Taxonomy" id="1882269"/>
    <lineage>
        <taxon>Eukaryota</taxon>
        <taxon>Fungi</taxon>
        <taxon>Dikarya</taxon>
        <taxon>Ascomycota</taxon>
        <taxon>Pezizomycotina</taxon>
        <taxon>Eurotiomycetes</taxon>
        <taxon>Eurotiomycetidae</taxon>
        <taxon>Eurotiales</taxon>
        <taxon>Aspergillaceae</taxon>
        <taxon>Penicillium</taxon>
    </lineage>
</organism>
<evidence type="ECO:0000259" key="6">
    <source>
        <dbReference type="PROSITE" id="PS50048"/>
    </source>
</evidence>
<evidence type="ECO:0000256" key="1">
    <source>
        <dbReference type="ARBA" id="ARBA00023015"/>
    </source>
</evidence>
<reference evidence="7" key="1">
    <citation type="submission" date="2022-12" db="EMBL/GenBank/DDBJ databases">
        <authorList>
            <person name="Petersen C."/>
        </authorList>
    </citation>
    <scope>NUCLEOTIDE SEQUENCE</scope>
    <source>
        <strain evidence="7">IBT 29495</strain>
    </source>
</reference>
<dbReference type="InterPro" id="IPR036864">
    <property type="entry name" value="Zn2-C6_fun-type_DNA-bd_sf"/>
</dbReference>
<dbReference type="PROSITE" id="PS50048">
    <property type="entry name" value="ZN2_CY6_FUNGAL_2"/>
    <property type="match status" value="1"/>
</dbReference>
<keyword evidence="2" id="KW-0238">DNA-binding</keyword>
<dbReference type="PROSITE" id="PS00463">
    <property type="entry name" value="ZN2_CY6_FUNGAL_1"/>
    <property type="match status" value="1"/>
</dbReference>
<protein>
    <submittedName>
        <fullName evidence="7">Transcriptional regulator family: Fungal Specific TF</fullName>
    </submittedName>
</protein>
<proteinExistence type="predicted"/>
<dbReference type="InterPro" id="IPR001138">
    <property type="entry name" value="Zn2Cys6_DnaBD"/>
</dbReference>
<comment type="caution">
    <text evidence="7">The sequence shown here is derived from an EMBL/GenBank/DDBJ whole genome shotgun (WGS) entry which is preliminary data.</text>
</comment>
<evidence type="ECO:0000313" key="7">
    <source>
        <dbReference type="EMBL" id="KAJ5494289.1"/>
    </source>
</evidence>
<evidence type="ECO:0000256" key="4">
    <source>
        <dbReference type="ARBA" id="ARBA00023242"/>
    </source>
</evidence>
<dbReference type="EMBL" id="JAPWDS010000006">
    <property type="protein sequence ID" value="KAJ5494289.1"/>
    <property type="molecule type" value="Genomic_DNA"/>
</dbReference>
<dbReference type="Pfam" id="PF00172">
    <property type="entry name" value="Zn_clus"/>
    <property type="match status" value="1"/>
</dbReference>
<dbReference type="CDD" id="cd00067">
    <property type="entry name" value="GAL4"/>
    <property type="match status" value="1"/>
</dbReference>
<feature type="domain" description="Zn(2)-C6 fungal-type" evidence="6">
    <location>
        <begin position="7"/>
        <end position="39"/>
    </location>
</feature>
<dbReference type="GO" id="GO:0003677">
    <property type="term" value="F:DNA binding"/>
    <property type="evidence" value="ECO:0007669"/>
    <property type="project" value="UniProtKB-KW"/>
</dbReference>
<keyword evidence="4" id="KW-0539">Nucleus</keyword>
<dbReference type="GO" id="GO:0008270">
    <property type="term" value="F:zinc ion binding"/>
    <property type="evidence" value="ECO:0007669"/>
    <property type="project" value="InterPro"/>
</dbReference>